<sequence length="564" mass="61918">MADESNPQTSPSKGYFQGKLLKVDVLSSPATELNTMTQGDLDRLRKTCSFPMGVQKRIPGKGKMVLSAGSGEVAFYEASFSASLRFPMHPIIKREFYPTIPREEGAVLVPRSWGAPVLSPTEEERFCQVFEKIGEGYFKIPVILNSRTFYKYFILGRVEVSSSGGGMVDGDIGGKAEGDIRGEADVVGPAPSSLSSSSSSRLGSQSDSRLFPELRSDAMSKRIKLNELAKVAAQKATSPSSKVMVISEGSEMASKKRASDDRSKGKQVAPLPEAKKIKIGSDAHAAPTRLPVVPEEGSSARQTLGEALGPQASVMASAATAEKILAGPVILGSSLAIRSRDFAEGAFNQRALVESSKMEMGRRLAEEVEARNEVVAKLETSVTELEKSQSLFAGRIIAAFKESDDFLEAVMGSMSFYFGDGFDFYKRQLAHHYPKLGVDLEDIEMDQDFLAQEEIEAERKVAEDRGEVSWRRESRNGQLPCLDRILVEIDQAKYSTSPKGEEETSFRPRPAKEYPGRVQKYLERWDVTGWVSGDVLGGTIAPAPPQWQWHEEDMPLQYGKCLRQ</sequence>
<name>A0A7J0DCP3_9ERIC</name>
<dbReference type="OrthoDB" id="1301859at2759"/>
<keyword evidence="3" id="KW-1185">Reference proteome</keyword>
<proteinExistence type="predicted"/>
<gene>
    <name evidence="2" type="ORF">Acr_00g0022940</name>
</gene>
<feature type="compositionally biased region" description="Low complexity" evidence="1">
    <location>
        <begin position="192"/>
        <end position="209"/>
    </location>
</feature>
<feature type="compositionally biased region" description="Basic and acidic residues" evidence="1">
    <location>
        <begin position="172"/>
        <end position="184"/>
    </location>
</feature>
<comment type="caution">
    <text evidence="2">The sequence shown here is derived from an EMBL/GenBank/DDBJ whole genome shotgun (WGS) entry which is preliminary data.</text>
</comment>
<dbReference type="Proteomes" id="UP000585474">
    <property type="component" value="Unassembled WGS sequence"/>
</dbReference>
<feature type="compositionally biased region" description="Basic and acidic residues" evidence="1">
    <location>
        <begin position="253"/>
        <end position="264"/>
    </location>
</feature>
<dbReference type="AlphaFoldDB" id="A0A7J0DCP3"/>
<protein>
    <submittedName>
        <fullName evidence="2">Uncharacterized protein</fullName>
    </submittedName>
</protein>
<evidence type="ECO:0000313" key="2">
    <source>
        <dbReference type="EMBL" id="GFS32483.1"/>
    </source>
</evidence>
<dbReference type="EMBL" id="BJWL01000163">
    <property type="protein sequence ID" value="GFS32483.1"/>
    <property type="molecule type" value="Genomic_DNA"/>
</dbReference>
<evidence type="ECO:0000313" key="3">
    <source>
        <dbReference type="Proteomes" id="UP000585474"/>
    </source>
</evidence>
<evidence type="ECO:0000256" key="1">
    <source>
        <dbReference type="SAM" id="MobiDB-lite"/>
    </source>
</evidence>
<reference evidence="3" key="1">
    <citation type="submission" date="2019-07" db="EMBL/GenBank/DDBJ databases">
        <title>De Novo Assembly of kiwifruit Actinidia rufa.</title>
        <authorList>
            <person name="Sugita-Konishi S."/>
            <person name="Sato K."/>
            <person name="Mori E."/>
            <person name="Abe Y."/>
            <person name="Kisaki G."/>
            <person name="Hamano K."/>
            <person name="Suezawa K."/>
            <person name="Otani M."/>
            <person name="Fukuda T."/>
            <person name="Manabe T."/>
            <person name="Gomi K."/>
            <person name="Tabuchi M."/>
            <person name="Akimitsu K."/>
            <person name="Kataoka I."/>
        </authorList>
    </citation>
    <scope>NUCLEOTIDE SEQUENCE [LARGE SCALE GENOMIC DNA]</scope>
    <source>
        <strain evidence="3">cv. Fuchu</strain>
    </source>
</reference>
<feature type="region of interest" description="Disordered" evidence="1">
    <location>
        <begin position="171"/>
        <end position="211"/>
    </location>
</feature>
<organism evidence="2 3">
    <name type="scientific">Actinidia rufa</name>
    <dbReference type="NCBI Taxonomy" id="165716"/>
    <lineage>
        <taxon>Eukaryota</taxon>
        <taxon>Viridiplantae</taxon>
        <taxon>Streptophyta</taxon>
        <taxon>Embryophyta</taxon>
        <taxon>Tracheophyta</taxon>
        <taxon>Spermatophyta</taxon>
        <taxon>Magnoliopsida</taxon>
        <taxon>eudicotyledons</taxon>
        <taxon>Gunneridae</taxon>
        <taxon>Pentapetalae</taxon>
        <taxon>asterids</taxon>
        <taxon>Ericales</taxon>
        <taxon>Actinidiaceae</taxon>
        <taxon>Actinidia</taxon>
    </lineage>
</organism>
<accession>A0A7J0DCP3</accession>
<feature type="region of interest" description="Disordered" evidence="1">
    <location>
        <begin position="240"/>
        <end position="301"/>
    </location>
</feature>